<reference evidence="4" key="1">
    <citation type="submission" date="2016-05" db="EMBL/GenBank/DDBJ databases">
        <title>Comparative genomics of biotechnologically important yeasts.</title>
        <authorList>
            <consortium name="DOE Joint Genome Institute"/>
            <person name="Riley R."/>
            <person name="Haridas S."/>
            <person name="Wolfe K.H."/>
            <person name="Lopes M.R."/>
            <person name="Hittinger C.T."/>
            <person name="Goker M."/>
            <person name="Salamov A."/>
            <person name="Wisecaver J."/>
            <person name="Long T.M."/>
            <person name="Aerts A.L."/>
            <person name="Barry K."/>
            <person name="Choi C."/>
            <person name="Clum A."/>
            <person name="Coughlan A.Y."/>
            <person name="Deshpande S."/>
            <person name="Douglass A.P."/>
            <person name="Hanson S.J."/>
            <person name="Klenk H.-P."/>
            <person name="Labutti K."/>
            <person name="Lapidus A."/>
            <person name="Lindquist E."/>
            <person name="Lipzen A."/>
            <person name="Meier-Kolthoff J.P."/>
            <person name="Ohm R.A."/>
            <person name="Otillar R.P."/>
            <person name="Pangilinan J."/>
            <person name="Peng Y."/>
            <person name="Rokas A."/>
            <person name="Rosa C.A."/>
            <person name="Scheuner C."/>
            <person name="Sibirny A.A."/>
            <person name="Slot J.C."/>
            <person name="Stielow J.B."/>
            <person name="Sun H."/>
            <person name="Kurtzman C.P."/>
            <person name="Blackwell M."/>
            <person name="Grigoriev I.V."/>
            <person name="Jeffries T.W."/>
        </authorList>
    </citation>
    <scope>NUCLEOTIDE SEQUENCE [LARGE SCALE GENOMIC DNA]</scope>
    <source>
        <strain evidence="4">NRRL Y-12698</strain>
    </source>
</reference>
<dbReference type="OrthoDB" id="284473at2759"/>
<evidence type="ECO:0000256" key="1">
    <source>
        <dbReference type="SAM" id="MobiDB-lite"/>
    </source>
</evidence>
<evidence type="ECO:0000313" key="4">
    <source>
        <dbReference type="Proteomes" id="UP000094336"/>
    </source>
</evidence>
<dbReference type="AlphaFoldDB" id="A0A1E3QVP3"/>
<dbReference type="EMBL" id="KV454427">
    <property type="protein sequence ID" value="ODQ81730.1"/>
    <property type="molecule type" value="Genomic_DNA"/>
</dbReference>
<feature type="region of interest" description="Disordered" evidence="1">
    <location>
        <begin position="1"/>
        <end position="43"/>
    </location>
</feature>
<evidence type="ECO:0000313" key="3">
    <source>
        <dbReference type="EMBL" id="ODQ81730.1"/>
    </source>
</evidence>
<dbReference type="RefSeq" id="XP_018987058.1">
    <property type="nucleotide sequence ID" value="XM_019130313.1"/>
</dbReference>
<dbReference type="STRING" id="984486.A0A1E3QVP3"/>
<organism evidence="3 4">
    <name type="scientific">Babjeviella inositovora NRRL Y-12698</name>
    <dbReference type="NCBI Taxonomy" id="984486"/>
    <lineage>
        <taxon>Eukaryota</taxon>
        <taxon>Fungi</taxon>
        <taxon>Dikarya</taxon>
        <taxon>Ascomycota</taxon>
        <taxon>Saccharomycotina</taxon>
        <taxon>Pichiomycetes</taxon>
        <taxon>Serinales incertae sedis</taxon>
        <taxon>Babjeviella</taxon>
    </lineage>
</organism>
<keyword evidence="4" id="KW-1185">Reference proteome</keyword>
<dbReference type="GeneID" id="30148166"/>
<evidence type="ECO:0000259" key="2">
    <source>
        <dbReference type="Pfam" id="PF21204"/>
    </source>
</evidence>
<proteinExistence type="predicted"/>
<feature type="domain" description="Ell binding protein Ebp1 C-terminal" evidence="2">
    <location>
        <begin position="284"/>
        <end position="490"/>
    </location>
</feature>
<dbReference type="Pfam" id="PF21204">
    <property type="entry name" value="Ebp1_C"/>
    <property type="match status" value="1"/>
</dbReference>
<gene>
    <name evidence="3" type="ORF">BABINDRAFT_165255</name>
</gene>
<feature type="compositionally biased region" description="Basic and acidic residues" evidence="1">
    <location>
        <begin position="283"/>
        <end position="313"/>
    </location>
</feature>
<dbReference type="InterPro" id="IPR049403">
    <property type="entry name" value="Ebp1_C"/>
</dbReference>
<name>A0A1E3QVP3_9ASCO</name>
<feature type="region of interest" description="Disordered" evidence="1">
    <location>
        <begin position="264"/>
        <end position="314"/>
    </location>
</feature>
<feature type="region of interest" description="Disordered" evidence="1">
    <location>
        <begin position="171"/>
        <end position="191"/>
    </location>
</feature>
<protein>
    <recommendedName>
        <fullName evidence="2">Ell binding protein Ebp1 C-terminal domain-containing protein</fullName>
    </recommendedName>
</protein>
<accession>A0A1E3QVP3</accession>
<sequence length="554" mass="62168">MSMKSSIFGKSAIQATLEHKRKKPTVKKPLSPGAPPPTNPRKWDADQLIKTYTNSGTLPPLLSPTLPTTEGVDAIPMKMLSPTLPPSFDHFDSEEEPVRTKKPKLSPQSLQPVSLLTSQSSNNSVYHSSTHAINVKSTPTISPSVKLNLMTSPSKPVPVIHVTSPVKASPIANNSSKSVQKPIRSLSPETDTKVMSFERTEHNGRHMYIIKKTPTSFSLNVSLALPQRFLSSLPDARPANISMGLGIYKKKAQTELEAAIRERRASHGEAVVRKPSVTGRLQDIQEERRETRKAPKIESEKEERDKKEDREASKSLLMKKKAHWSLVAREQKHKADELKTSNPKLALLYCFDSLIVYMVAFDYEDRSRHAMKQLLSERNWNSLLPYISHISKLAETANRLSLAGLCLQFQAVISQHIAKILKNVIVSYRDKKAGLKEADAKKLSELNEKIIQLQETNLKCCDDVRSMLYRAECILNLDALNKFYPDTFDNKARKPLRVASRADQSSFFPAADLFYLPISCFTSLQEMAAYGYSVVREFAHSEGLPFDWTLDSKA</sequence>
<dbReference type="Proteomes" id="UP000094336">
    <property type="component" value="Unassembled WGS sequence"/>
</dbReference>
<feature type="region of interest" description="Disordered" evidence="1">
    <location>
        <begin position="81"/>
        <end position="110"/>
    </location>
</feature>